<organism evidence="1 2">
    <name type="scientific">Callosobruchus maculatus</name>
    <name type="common">Southern cowpea weevil</name>
    <name type="synonym">Pulse bruchid</name>
    <dbReference type="NCBI Taxonomy" id="64391"/>
    <lineage>
        <taxon>Eukaryota</taxon>
        <taxon>Metazoa</taxon>
        <taxon>Ecdysozoa</taxon>
        <taxon>Arthropoda</taxon>
        <taxon>Hexapoda</taxon>
        <taxon>Insecta</taxon>
        <taxon>Pterygota</taxon>
        <taxon>Neoptera</taxon>
        <taxon>Endopterygota</taxon>
        <taxon>Coleoptera</taxon>
        <taxon>Polyphaga</taxon>
        <taxon>Cucujiformia</taxon>
        <taxon>Chrysomeloidea</taxon>
        <taxon>Chrysomelidae</taxon>
        <taxon>Bruchinae</taxon>
        <taxon>Bruchini</taxon>
        <taxon>Callosobruchus</taxon>
    </lineage>
</organism>
<accession>A0A653D2C8</accession>
<protein>
    <submittedName>
        <fullName evidence="1">Uncharacterized protein</fullName>
    </submittedName>
</protein>
<evidence type="ECO:0000313" key="2">
    <source>
        <dbReference type="Proteomes" id="UP000410492"/>
    </source>
</evidence>
<reference evidence="1 2" key="1">
    <citation type="submission" date="2019-01" db="EMBL/GenBank/DDBJ databases">
        <authorList>
            <person name="Sayadi A."/>
        </authorList>
    </citation>
    <scope>NUCLEOTIDE SEQUENCE [LARGE SCALE GENOMIC DNA]</scope>
</reference>
<keyword evidence="2" id="KW-1185">Reference proteome</keyword>
<sequence>MAHRDPPRKAAGQSSRVFCFCASQLRSRSANFEKYRRAVRARYRYGESLGTFSKIEFVSGGSTRRSFFISYRELPSGFWRWTAGAALNMWKQF</sequence>
<dbReference type="EMBL" id="CAACVG010009850">
    <property type="protein sequence ID" value="VEN54328.1"/>
    <property type="molecule type" value="Genomic_DNA"/>
</dbReference>
<gene>
    <name evidence="1" type="ORF">CALMAC_LOCUS13834</name>
</gene>
<dbReference type="Proteomes" id="UP000410492">
    <property type="component" value="Unassembled WGS sequence"/>
</dbReference>
<dbReference type="AlphaFoldDB" id="A0A653D2C8"/>
<evidence type="ECO:0000313" key="1">
    <source>
        <dbReference type="EMBL" id="VEN54328.1"/>
    </source>
</evidence>
<proteinExistence type="predicted"/>
<name>A0A653D2C8_CALMS</name>